<sequence>MMRYTVGSESMKPNDGWRPTRLEEALGPAAGRFFGAGYRTVKHKLEGERKDPDVFEGVGHVSYPEDWSVREDGTRRTPHLSTIDAVTLPLQAISRTWHRPPGEFVSAIHLRAGSQPWLDLETVPVVIQPTAAPEGAAFSRSFTASVGNIKARLCFSVHSSSTVDANPCQPGATNIYEELYRGTDCATTLTSFDSSSGDLEAAHEFTRPAEAQRTPVGLECEFWPSMTVVDYLVTMGQIVQVLMAERQGADREAGQLWMRTMSIQLPNSPAPLPASITSRTAPTHERLIEREGRRIQLIATDSSTSTGVRVAAQLAHVEER</sequence>
<evidence type="ECO:0008006" key="3">
    <source>
        <dbReference type="Google" id="ProtNLM"/>
    </source>
</evidence>
<name>A0A2A3WZR0_BREAU</name>
<evidence type="ECO:0000313" key="2">
    <source>
        <dbReference type="Proteomes" id="UP000218377"/>
    </source>
</evidence>
<dbReference type="InterPro" id="IPR008799">
    <property type="entry name" value="Pseudomon_AvrD"/>
</dbReference>
<proteinExistence type="predicted"/>
<organism evidence="1 2">
    <name type="scientific">Brevibacterium aurantiacum</name>
    <dbReference type="NCBI Taxonomy" id="273384"/>
    <lineage>
        <taxon>Bacteria</taxon>
        <taxon>Bacillati</taxon>
        <taxon>Actinomycetota</taxon>
        <taxon>Actinomycetes</taxon>
        <taxon>Micrococcales</taxon>
        <taxon>Brevibacteriaceae</taxon>
        <taxon>Brevibacterium</taxon>
    </lineage>
</organism>
<protein>
    <recommendedName>
        <fullName evidence="3">Avirulence D protein (AvrD)</fullName>
    </recommendedName>
</protein>
<evidence type="ECO:0000313" key="1">
    <source>
        <dbReference type="EMBL" id="PCC16879.1"/>
    </source>
</evidence>
<gene>
    <name evidence="1" type="ORF">CIK79_00300</name>
</gene>
<dbReference type="AlphaFoldDB" id="A0A2A3WZR0"/>
<dbReference type="EMBL" id="NRGX01000001">
    <property type="protein sequence ID" value="PCC16879.1"/>
    <property type="molecule type" value="Genomic_DNA"/>
</dbReference>
<dbReference type="RefSeq" id="WP_096157131.1">
    <property type="nucleotide sequence ID" value="NZ_NRGX01000001.1"/>
</dbReference>
<reference evidence="1 2" key="1">
    <citation type="journal article" date="2017" name="Elife">
        <title>Extensive horizontal gene transfer in cheese-associated bacteria.</title>
        <authorList>
            <person name="Bonham K.S."/>
            <person name="Wolfe B.E."/>
            <person name="Dutton R.J."/>
        </authorList>
    </citation>
    <scope>NUCLEOTIDE SEQUENCE [LARGE SCALE GENOMIC DNA]</scope>
    <source>
        <strain evidence="1 2">JB5</strain>
    </source>
</reference>
<dbReference type="Pfam" id="PF05655">
    <property type="entry name" value="AvrD"/>
    <property type="match status" value="1"/>
</dbReference>
<comment type="caution">
    <text evidence="1">The sequence shown here is derived from an EMBL/GenBank/DDBJ whole genome shotgun (WGS) entry which is preliminary data.</text>
</comment>
<accession>A0A2A3WZR0</accession>
<dbReference type="Proteomes" id="UP000218377">
    <property type="component" value="Unassembled WGS sequence"/>
</dbReference>